<organism evidence="10 11">
    <name type="scientific">Populus alba x Populus x berolinensis</name>
    <dbReference type="NCBI Taxonomy" id="444605"/>
    <lineage>
        <taxon>Eukaryota</taxon>
        <taxon>Viridiplantae</taxon>
        <taxon>Streptophyta</taxon>
        <taxon>Embryophyta</taxon>
        <taxon>Tracheophyta</taxon>
        <taxon>Spermatophyta</taxon>
        <taxon>Magnoliopsida</taxon>
        <taxon>eudicotyledons</taxon>
        <taxon>Gunneridae</taxon>
        <taxon>Pentapetalae</taxon>
        <taxon>rosids</taxon>
        <taxon>fabids</taxon>
        <taxon>Malpighiales</taxon>
        <taxon>Salicaceae</taxon>
        <taxon>Saliceae</taxon>
        <taxon>Populus</taxon>
    </lineage>
</organism>
<feature type="compositionally biased region" description="Low complexity" evidence="8">
    <location>
        <begin position="588"/>
        <end position="607"/>
    </location>
</feature>
<keyword evidence="2" id="KW-0723">Serine/threonine-protein kinase</keyword>
<dbReference type="EMBL" id="JAQIZT010000012">
    <property type="protein sequence ID" value="KAJ6977825.1"/>
    <property type="molecule type" value="Genomic_DNA"/>
</dbReference>
<protein>
    <submittedName>
        <fullName evidence="10">Serine/threonine-protein kinase</fullName>
    </submittedName>
</protein>
<keyword evidence="4 7" id="KW-0547">Nucleotide-binding</keyword>
<dbReference type="FunFam" id="3.30.200.20:FF:000021">
    <property type="entry name" value="probable serine/threonine-protein kinase At1g54610"/>
    <property type="match status" value="1"/>
</dbReference>
<evidence type="ECO:0000256" key="3">
    <source>
        <dbReference type="ARBA" id="ARBA00022679"/>
    </source>
</evidence>
<evidence type="ECO:0000256" key="1">
    <source>
        <dbReference type="ARBA" id="ARBA00006485"/>
    </source>
</evidence>
<dbReference type="FunFam" id="1.10.510.10:FF:000624">
    <property type="entry name" value="Mitogen-activated protein kinase"/>
    <property type="match status" value="1"/>
</dbReference>
<dbReference type="GO" id="GO:0008353">
    <property type="term" value="F:RNA polymerase II CTD heptapeptide repeat kinase activity"/>
    <property type="evidence" value="ECO:0007669"/>
    <property type="project" value="TreeGrafter"/>
</dbReference>
<dbReference type="InterPro" id="IPR000719">
    <property type="entry name" value="Prot_kinase_dom"/>
</dbReference>
<sequence>MGCVLGKYTTRRRQSRGGSSDRGQSSDEQTVTVTEAVNAAVRVKREKPATITTTSTTTQRQKATRDTGEFQVEDVQGATERRRPRPEASLKCQQGWPSWLMAVAGDAIGDWTPRRANTFEKLDKIGQGTYSNVYKARDLITGKIVALKKVRFDNLEPESVKFMAREILVLRRLDHPNVLKLEGLVTSRMSSSLYLVFEYMEHDLAGLVARQGVKFTEPQVKCYMTQLLSGLEHCHNHRVLHRDIKGSNLLIDNDGVLKIADFGLATFYDPDRKVPMTSRVVTLWYRPPELLLGATSYGVGVDLWSAGCILAELLAGKPIMPGRTEILNIVRELDSIKPSNLMPVEIFSRLSSQPWKRSVIRKRQTYGLALLSQPFLIVSIDDIVVFVIFSFSWQVEQLHKIFKLCGSPSEEYWKKSKLPNATLFKPQQPYKRCIAETFKDFPASSLPLIETLLSIDPDDRVTATAALNSEFFTTEPYACEPSSLPKYPPSKELDVKLRDEEARRQRGLSGKANAVDGARRVRIRDRPGRAIPAPEANAENPASLDRWRAMTQANAKSKSEKFPPPHQDAAVGHPMDASHKGGPVSFGPSDSSFSSSIFDSKPSSIKSAGAIGGPSRRTKTNKEDLQMAPSRKFVRPFNPSSVGQSMNQLFKGKSEVFGNRR</sequence>
<dbReference type="AlphaFoldDB" id="A0AAD6Q4R9"/>
<dbReference type="InterPro" id="IPR011009">
    <property type="entry name" value="Kinase-like_dom_sf"/>
</dbReference>
<dbReference type="Pfam" id="PF00069">
    <property type="entry name" value="Pkinase"/>
    <property type="match status" value="1"/>
</dbReference>
<dbReference type="PROSITE" id="PS00108">
    <property type="entry name" value="PROTEIN_KINASE_ST"/>
    <property type="match status" value="1"/>
</dbReference>
<evidence type="ECO:0000256" key="6">
    <source>
        <dbReference type="ARBA" id="ARBA00022840"/>
    </source>
</evidence>
<evidence type="ECO:0000256" key="2">
    <source>
        <dbReference type="ARBA" id="ARBA00022527"/>
    </source>
</evidence>
<evidence type="ECO:0000313" key="10">
    <source>
        <dbReference type="EMBL" id="KAJ6977825.1"/>
    </source>
</evidence>
<dbReference type="CDD" id="cd07840">
    <property type="entry name" value="STKc_CDK9_like"/>
    <property type="match status" value="1"/>
</dbReference>
<reference evidence="10" key="1">
    <citation type="journal article" date="2023" name="Mol. Ecol. Resour.">
        <title>Chromosome-level genome assembly of a triploid poplar Populus alba 'Berolinensis'.</title>
        <authorList>
            <person name="Chen S."/>
            <person name="Yu Y."/>
            <person name="Wang X."/>
            <person name="Wang S."/>
            <person name="Zhang T."/>
            <person name="Zhou Y."/>
            <person name="He R."/>
            <person name="Meng N."/>
            <person name="Wang Y."/>
            <person name="Liu W."/>
            <person name="Liu Z."/>
            <person name="Liu J."/>
            <person name="Guo Q."/>
            <person name="Huang H."/>
            <person name="Sederoff R.R."/>
            <person name="Wang G."/>
            <person name="Qu G."/>
            <person name="Chen S."/>
        </authorList>
    </citation>
    <scope>NUCLEOTIDE SEQUENCE</scope>
    <source>
        <strain evidence="10">SC-2020</strain>
    </source>
</reference>
<keyword evidence="6 7" id="KW-0067">ATP-binding</keyword>
<gene>
    <name evidence="10" type="ORF">NC653_029659</name>
</gene>
<keyword evidence="3" id="KW-0808">Transferase</keyword>
<evidence type="ECO:0000256" key="5">
    <source>
        <dbReference type="ARBA" id="ARBA00022777"/>
    </source>
</evidence>
<dbReference type="PROSITE" id="PS50011">
    <property type="entry name" value="PROTEIN_KINASE_DOM"/>
    <property type="match status" value="1"/>
</dbReference>
<dbReference type="GO" id="GO:0000307">
    <property type="term" value="C:cyclin-dependent protein kinase holoenzyme complex"/>
    <property type="evidence" value="ECO:0007669"/>
    <property type="project" value="TreeGrafter"/>
</dbReference>
<dbReference type="PANTHER" id="PTHR24056">
    <property type="entry name" value="CELL DIVISION PROTEIN KINASE"/>
    <property type="match status" value="1"/>
</dbReference>
<feature type="binding site" evidence="7">
    <location>
        <position position="148"/>
    </location>
    <ligand>
        <name>ATP</name>
        <dbReference type="ChEBI" id="CHEBI:30616"/>
    </ligand>
</feature>
<feature type="region of interest" description="Disordered" evidence="8">
    <location>
        <begin position="502"/>
        <end position="647"/>
    </location>
</feature>
<dbReference type="SUPFAM" id="SSF56112">
    <property type="entry name" value="Protein kinase-like (PK-like)"/>
    <property type="match status" value="1"/>
</dbReference>
<comment type="similarity">
    <text evidence="1">Belongs to the protein kinase superfamily. CMGC Ser/Thr protein kinase family. CDC2/CDKX subfamily.</text>
</comment>
<accession>A0AAD6Q4R9</accession>
<proteinExistence type="inferred from homology"/>
<dbReference type="GO" id="GO:0005634">
    <property type="term" value="C:nucleus"/>
    <property type="evidence" value="ECO:0007669"/>
    <property type="project" value="TreeGrafter"/>
</dbReference>
<feature type="region of interest" description="Disordered" evidence="8">
    <location>
        <begin position="44"/>
        <end position="90"/>
    </location>
</feature>
<dbReference type="PANTHER" id="PTHR24056:SF358">
    <property type="entry name" value="PROTEIN KINASE DOMAIN-CONTAINING PROTEIN"/>
    <property type="match status" value="1"/>
</dbReference>
<comment type="caution">
    <text evidence="10">The sequence shown here is derived from an EMBL/GenBank/DDBJ whole genome shotgun (WGS) entry which is preliminary data.</text>
</comment>
<feature type="compositionally biased region" description="Polar residues" evidence="8">
    <location>
        <begin position="638"/>
        <end position="647"/>
    </location>
</feature>
<dbReference type="SMART" id="SM00220">
    <property type="entry name" value="S_TKc"/>
    <property type="match status" value="1"/>
</dbReference>
<feature type="compositionally biased region" description="Low complexity" evidence="8">
    <location>
        <begin position="532"/>
        <end position="542"/>
    </location>
</feature>
<dbReference type="GO" id="GO:0005524">
    <property type="term" value="F:ATP binding"/>
    <property type="evidence" value="ECO:0007669"/>
    <property type="project" value="UniProtKB-UniRule"/>
</dbReference>
<evidence type="ECO:0000256" key="8">
    <source>
        <dbReference type="SAM" id="MobiDB-lite"/>
    </source>
</evidence>
<keyword evidence="5 10" id="KW-0418">Kinase</keyword>
<dbReference type="InterPro" id="IPR008271">
    <property type="entry name" value="Ser/Thr_kinase_AS"/>
</dbReference>
<dbReference type="PROSITE" id="PS00107">
    <property type="entry name" value="PROTEIN_KINASE_ATP"/>
    <property type="match status" value="1"/>
</dbReference>
<feature type="compositionally biased region" description="Low complexity" evidence="8">
    <location>
        <begin position="16"/>
        <end position="32"/>
    </location>
</feature>
<evidence type="ECO:0000313" key="11">
    <source>
        <dbReference type="Proteomes" id="UP001164929"/>
    </source>
</evidence>
<keyword evidence="11" id="KW-1185">Reference proteome</keyword>
<evidence type="ECO:0000259" key="9">
    <source>
        <dbReference type="PROSITE" id="PS50011"/>
    </source>
</evidence>
<dbReference type="GO" id="GO:0032968">
    <property type="term" value="P:positive regulation of transcription elongation by RNA polymerase II"/>
    <property type="evidence" value="ECO:0007669"/>
    <property type="project" value="TreeGrafter"/>
</dbReference>
<evidence type="ECO:0000256" key="7">
    <source>
        <dbReference type="PROSITE-ProRule" id="PRU10141"/>
    </source>
</evidence>
<feature type="region of interest" description="Disordered" evidence="8">
    <location>
        <begin position="1"/>
        <end position="32"/>
    </location>
</feature>
<feature type="domain" description="Protein kinase" evidence="9">
    <location>
        <begin position="119"/>
        <end position="472"/>
    </location>
</feature>
<dbReference type="InterPro" id="IPR017441">
    <property type="entry name" value="Protein_kinase_ATP_BS"/>
</dbReference>
<feature type="compositionally biased region" description="Basic and acidic residues" evidence="8">
    <location>
        <begin position="79"/>
        <end position="88"/>
    </location>
</feature>
<dbReference type="Gene3D" id="1.10.510.10">
    <property type="entry name" value="Transferase(Phosphotransferase) domain 1"/>
    <property type="match status" value="2"/>
</dbReference>
<dbReference type="Gene3D" id="3.30.200.20">
    <property type="entry name" value="Phosphorylase Kinase, domain 1"/>
    <property type="match status" value="1"/>
</dbReference>
<dbReference type="Proteomes" id="UP001164929">
    <property type="component" value="Chromosome 12"/>
</dbReference>
<evidence type="ECO:0000256" key="4">
    <source>
        <dbReference type="ARBA" id="ARBA00022741"/>
    </source>
</evidence>
<name>A0AAD6Q4R9_9ROSI</name>
<dbReference type="InterPro" id="IPR050108">
    <property type="entry name" value="CDK"/>
</dbReference>